<evidence type="ECO:0000256" key="1">
    <source>
        <dbReference type="ARBA" id="ARBA00023002"/>
    </source>
</evidence>
<protein>
    <submittedName>
        <fullName evidence="3">Unannotated protein</fullName>
    </submittedName>
</protein>
<dbReference type="InterPro" id="IPR029510">
    <property type="entry name" value="Ald_DH_CS_GLU"/>
</dbReference>
<reference evidence="3" key="1">
    <citation type="submission" date="2020-05" db="EMBL/GenBank/DDBJ databases">
        <authorList>
            <person name="Chiriac C."/>
            <person name="Salcher M."/>
            <person name="Ghai R."/>
            <person name="Kavagutti S V."/>
        </authorList>
    </citation>
    <scope>NUCLEOTIDE SEQUENCE</scope>
</reference>
<proteinExistence type="predicted"/>
<dbReference type="Gene3D" id="3.40.605.10">
    <property type="entry name" value="Aldehyde Dehydrogenase, Chain A, domain 1"/>
    <property type="match status" value="1"/>
</dbReference>
<dbReference type="InterPro" id="IPR015657">
    <property type="entry name" value="Aminobutyraldehyde_DH"/>
</dbReference>
<gene>
    <name evidence="3" type="ORF">UFOPK2766_00873</name>
</gene>
<dbReference type="InterPro" id="IPR015590">
    <property type="entry name" value="Aldehyde_DH_dom"/>
</dbReference>
<dbReference type="PANTHER" id="PTHR11699">
    <property type="entry name" value="ALDEHYDE DEHYDROGENASE-RELATED"/>
    <property type="match status" value="1"/>
</dbReference>
<dbReference type="InterPro" id="IPR016160">
    <property type="entry name" value="Ald_DH_CS_CYS"/>
</dbReference>
<dbReference type="EMBL" id="CAEZYU010000031">
    <property type="protein sequence ID" value="CAB4738588.1"/>
    <property type="molecule type" value="Genomic_DNA"/>
</dbReference>
<dbReference type="NCBIfam" id="NF010000">
    <property type="entry name" value="PRK13473.1"/>
    <property type="match status" value="1"/>
</dbReference>
<dbReference type="InterPro" id="IPR016161">
    <property type="entry name" value="Ald_DH/histidinol_DH"/>
</dbReference>
<feature type="domain" description="Aldehyde dehydrogenase" evidence="2">
    <location>
        <begin position="17"/>
        <end position="475"/>
    </location>
</feature>
<dbReference type="Gene3D" id="3.40.309.10">
    <property type="entry name" value="Aldehyde Dehydrogenase, Chain A, domain 2"/>
    <property type="match status" value="1"/>
</dbReference>
<evidence type="ECO:0000259" key="2">
    <source>
        <dbReference type="Pfam" id="PF00171"/>
    </source>
</evidence>
<dbReference type="CDD" id="cd07092">
    <property type="entry name" value="ALDH_ABALDH-YdcW"/>
    <property type="match status" value="1"/>
</dbReference>
<organism evidence="3">
    <name type="scientific">freshwater metagenome</name>
    <dbReference type="NCBI Taxonomy" id="449393"/>
    <lineage>
        <taxon>unclassified sequences</taxon>
        <taxon>metagenomes</taxon>
        <taxon>ecological metagenomes</taxon>
    </lineage>
</organism>
<keyword evidence="1" id="KW-0560">Oxidoreductase</keyword>
<dbReference type="PROSITE" id="PS00070">
    <property type="entry name" value="ALDEHYDE_DEHYDR_CYS"/>
    <property type="match status" value="1"/>
</dbReference>
<dbReference type="AlphaFoldDB" id="A0A6J6SVA1"/>
<evidence type="ECO:0000313" key="3">
    <source>
        <dbReference type="EMBL" id="CAB4738588.1"/>
    </source>
</evidence>
<dbReference type="InterPro" id="IPR016163">
    <property type="entry name" value="Ald_DH_C"/>
</dbReference>
<accession>A0A6J6SVA1</accession>
<dbReference type="Pfam" id="PF00171">
    <property type="entry name" value="Aldedh"/>
    <property type="match status" value="1"/>
</dbReference>
<dbReference type="SUPFAM" id="SSF53720">
    <property type="entry name" value="ALDH-like"/>
    <property type="match status" value="1"/>
</dbReference>
<dbReference type="FunFam" id="3.40.605.10:FF:000001">
    <property type="entry name" value="Aldehyde dehydrogenase 1"/>
    <property type="match status" value="1"/>
</dbReference>
<dbReference type="FunFam" id="3.40.309.10:FF:000009">
    <property type="entry name" value="Aldehyde dehydrogenase A"/>
    <property type="match status" value="1"/>
</dbReference>
<dbReference type="GO" id="GO:0016620">
    <property type="term" value="F:oxidoreductase activity, acting on the aldehyde or oxo group of donors, NAD or NADP as acceptor"/>
    <property type="evidence" value="ECO:0007669"/>
    <property type="project" value="InterPro"/>
</dbReference>
<dbReference type="PROSITE" id="PS00687">
    <property type="entry name" value="ALDEHYDE_DEHYDR_GLU"/>
    <property type="match status" value="1"/>
</dbReference>
<name>A0A6J6SVA1_9ZZZZ</name>
<sequence>MMPNVEVRNENFIGGGWRPSGSAQMSSVVDPSTAREIFAAPLSDAQDVDLAVTAAAEAFVSWSRTTPLERATAMFKLADLIEARADDLIAIESLNAGKPVSATGDEISATADCFRFFAGAARTMETQAAGEYMEGFTSMLRREPVGVIASITPWNYPLMMAAWKLGPALAAGCTVVLKPSDLTPMSSLLLAELTQDVFPPGVFNLVCGDGATTGVALTTHPLVDMISVTGSVGTGKAIARAAADSLKRVHLELGGKAPVLVFDDADLAKVAEAIKVGSFWNAGQDCTAAARVIVADGIHDDAVDAIAQAARSLVVGPTGDESTELGPVISAAQRDRVGGFVERACAEGAVAVTGGATRSGDGFYYEPSVLVGVDQRSEIVQREVFGPVVTVQRASSVDQAIKMANDSDYGLAASVFTNDVGTAMQASAQLRFGTVWVNDHIPLVPEMPHGGFKQSGYGKDMSQYAVEHYTELKHVMVKW</sequence>
<dbReference type="InterPro" id="IPR016162">
    <property type="entry name" value="Ald_DH_N"/>
</dbReference>